<dbReference type="Pfam" id="PF06170">
    <property type="entry name" value="DUF983"/>
    <property type="match status" value="1"/>
</dbReference>
<feature type="transmembrane region" description="Helical" evidence="1">
    <location>
        <begin position="85"/>
        <end position="104"/>
    </location>
</feature>
<feature type="transmembrane region" description="Helical" evidence="1">
    <location>
        <begin position="54"/>
        <end position="79"/>
    </location>
</feature>
<dbReference type="Proteomes" id="UP001241110">
    <property type="component" value="Unassembled WGS sequence"/>
</dbReference>
<organism evidence="2 3">
    <name type="scientific">Xanthocytophaga flava</name>
    <dbReference type="NCBI Taxonomy" id="3048013"/>
    <lineage>
        <taxon>Bacteria</taxon>
        <taxon>Pseudomonadati</taxon>
        <taxon>Bacteroidota</taxon>
        <taxon>Cytophagia</taxon>
        <taxon>Cytophagales</taxon>
        <taxon>Rhodocytophagaceae</taxon>
        <taxon>Xanthocytophaga</taxon>
    </lineage>
</organism>
<dbReference type="RefSeq" id="WP_313985322.1">
    <property type="nucleotide sequence ID" value="NZ_JASJOR010000043.1"/>
</dbReference>
<reference evidence="2" key="1">
    <citation type="submission" date="2023-05" db="EMBL/GenBank/DDBJ databases">
        <authorList>
            <person name="Zhang X."/>
        </authorList>
    </citation>
    <scope>NUCLEOTIDE SEQUENCE</scope>
    <source>
        <strain evidence="2">YF14B1</strain>
    </source>
</reference>
<evidence type="ECO:0000313" key="2">
    <source>
        <dbReference type="EMBL" id="MDJ1484254.1"/>
    </source>
</evidence>
<keyword evidence="1" id="KW-1133">Transmembrane helix</keyword>
<proteinExistence type="predicted"/>
<name>A0AAE3QWV3_9BACT</name>
<comment type="caution">
    <text evidence="2">The sequence shown here is derived from an EMBL/GenBank/DDBJ whole genome shotgun (WGS) entry which is preliminary data.</text>
</comment>
<protein>
    <submittedName>
        <fullName evidence="2">DUF983 domain-containing protein</fullName>
    </submittedName>
</protein>
<gene>
    <name evidence="2" type="ORF">QNI16_27400</name>
</gene>
<sequence>MSRSKFSAILHEKCPRCREGNIFTYPLSKVSRFSITNENCPVCNLRYEKEPGTFYGAMYVSYGFNVGMVVALFIATFTIGNDPHLMWYFIVIIPALILAAPFFFRYSRVLWLYFFSDVKYNPSLAEKAQGTI</sequence>
<keyword evidence="1" id="KW-0472">Membrane</keyword>
<evidence type="ECO:0000313" key="3">
    <source>
        <dbReference type="Proteomes" id="UP001241110"/>
    </source>
</evidence>
<dbReference type="AlphaFoldDB" id="A0AAE3QWV3"/>
<accession>A0AAE3QWV3</accession>
<dbReference type="InterPro" id="IPR009325">
    <property type="entry name" value="DUF983"/>
</dbReference>
<evidence type="ECO:0000256" key="1">
    <source>
        <dbReference type="SAM" id="Phobius"/>
    </source>
</evidence>
<keyword evidence="1" id="KW-0812">Transmembrane</keyword>
<dbReference type="EMBL" id="JASJOS010000014">
    <property type="protein sequence ID" value="MDJ1484254.1"/>
    <property type="molecule type" value="Genomic_DNA"/>
</dbReference>